<evidence type="ECO:0000313" key="1">
    <source>
        <dbReference type="EnsemblPlants" id="AUR62025055-RA:cds"/>
    </source>
</evidence>
<keyword evidence="2" id="KW-1185">Reference proteome</keyword>
<dbReference type="AlphaFoldDB" id="A0A803M829"/>
<reference evidence="1" key="2">
    <citation type="submission" date="2021-03" db="UniProtKB">
        <authorList>
            <consortium name="EnsemblPlants"/>
        </authorList>
    </citation>
    <scope>IDENTIFICATION</scope>
</reference>
<dbReference type="Proteomes" id="UP000596660">
    <property type="component" value="Unplaced"/>
</dbReference>
<evidence type="ECO:0000313" key="2">
    <source>
        <dbReference type="Proteomes" id="UP000596660"/>
    </source>
</evidence>
<dbReference type="EnsemblPlants" id="AUR62025055-RA">
    <property type="protein sequence ID" value="AUR62025055-RA:cds"/>
    <property type="gene ID" value="AUR62025055"/>
</dbReference>
<protein>
    <submittedName>
        <fullName evidence="1">Uncharacterized protein</fullName>
    </submittedName>
</protein>
<accession>A0A803M829</accession>
<sequence>MAACLQDSKEKCGQFSKGKCYGPFGSARIVDRKIKLRKKEVGELISWVSGLSLLNGNFGLNCWLGLKLLVVKELTRDHRPGRDDKKSQVENAGGYTIEWNGTPHINHDLSLPWAFVNVLADEVPICLVQLKLAYLIVAKFDRSF</sequence>
<name>A0A803M829_CHEQI</name>
<organism evidence="1 2">
    <name type="scientific">Chenopodium quinoa</name>
    <name type="common">Quinoa</name>
    <dbReference type="NCBI Taxonomy" id="63459"/>
    <lineage>
        <taxon>Eukaryota</taxon>
        <taxon>Viridiplantae</taxon>
        <taxon>Streptophyta</taxon>
        <taxon>Embryophyta</taxon>
        <taxon>Tracheophyta</taxon>
        <taxon>Spermatophyta</taxon>
        <taxon>Magnoliopsida</taxon>
        <taxon>eudicotyledons</taxon>
        <taxon>Gunneridae</taxon>
        <taxon>Pentapetalae</taxon>
        <taxon>Caryophyllales</taxon>
        <taxon>Chenopodiaceae</taxon>
        <taxon>Chenopodioideae</taxon>
        <taxon>Atripliceae</taxon>
        <taxon>Chenopodium</taxon>
    </lineage>
</organism>
<dbReference type="Gramene" id="AUR62025055-RA">
    <property type="protein sequence ID" value="AUR62025055-RA:cds"/>
    <property type="gene ID" value="AUR62025055"/>
</dbReference>
<proteinExistence type="predicted"/>
<reference evidence="1" key="1">
    <citation type="journal article" date="2017" name="Nature">
        <title>The genome of Chenopodium quinoa.</title>
        <authorList>
            <person name="Jarvis D.E."/>
            <person name="Ho Y.S."/>
            <person name="Lightfoot D.J."/>
            <person name="Schmoeckel S.M."/>
            <person name="Li B."/>
            <person name="Borm T.J.A."/>
            <person name="Ohyanagi H."/>
            <person name="Mineta K."/>
            <person name="Michell C.T."/>
            <person name="Saber N."/>
            <person name="Kharbatia N.M."/>
            <person name="Rupper R.R."/>
            <person name="Sharp A.R."/>
            <person name="Dally N."/>
            <person name="Boughton B.A."/>
            <person name="Woo Y.H."/>
            <person name="Gao G."/>
            <person name="Schijlen E.G.W.M."/>
            <person name="Guo X."/>
            <person name="Momin A.A."/>
            <person name="Negrao S."/>
            <person name="Al-Babili S."/>
            <person name="Gehring C."/>
            <person name="Roessner U."/>
            <person name="Jung C."/>
            <person name="Murphy K."/>
            <person name="Arold S.T."/>
            <person name="Gojobori T."/>
            <person name="van der Linden C.G."/>
            <person name="van Loo E.N."/>
            <person name="Jellen E.N."/>
            <person name="Maughan P.J."/>
            <person name="Tester M."/>
        </authorList>
    </citation>
    <scope>NUCLEOTIDE SEQUENCE [LARGE SCALE GENOMIC DNA]</scope>
    <source>
        <strain evidence="1">cv. PI 614886</strain>
    </source>
</reference>